<accession>A0ABN8BGX1</accession>
<name>A0ABN8BGX1_9LACO</name>
<gene>
    <name evidence="2" type="ORF">WFA24289_00127</name>
</gene>
<reference evidence="2 3" key="1">
    <citation type="submission" date="2021-11" db="EMBL/GenBank/DDBJ databases">
        <authorList>
            <person name="Depoorter E."/>
        </authorList>
    </citation>
    <scope>NUCLEOTIDE SEQUENCE [LARGE SCALE GENOMIC DNA]</scope>
    <source>
        <strain evidence="2 3">LMG 24289</strain>
    </source>
</reference>
<proteinExistence type="predicted"/>
<feature type="transmembrane region" description="Helical" evidence="1">
    <location>
        <begin position="12"/>
        <end position="30"/>
    </location>
</feature>
<keyword evidence="1" id="KW-0472">Membrane</keyword>
<dbReference type="Proteomes" id="UP000789707">
    <property type="component" value="Unassembled WGS sequence"/>
</dbReference>
<sequence length="36" mass="3944">MGILTDNIMIVPFIIGALITGAIIGFIGWLSNRKKR</sequence>
<comment type="caution">
    <text evidence="2">The sequence shown here is derived from an EMBL/GenBank/DDBJ whole genome shotgun (WGS) entry which is preliminary data.</text>
</comment>
<keyword evidence="3" id="KW-1185">Reference proteome</keyword>
<protein>
    <submittedName>
        <fullName evidence="2">Uncharacterized protein</fullName>
    </submittedName>
</protein>
<evidence type="ECO:0000313" key="2">
    <source>
        <dbReference type="EMBL" id="CAH0415829.1"/>
    </source>
</evidence>
<evidence type="ECO:0000256" key="1">
    <source>
        <dbReference type="SAM" id="Phobius"/>
    </source>
</evidence>
<organism evidence="2 3">
    <name type="scientific">Periweissella fabaria</name>
    <dbReference type="NCBI Taxonomy" id="546157"/>
    <lineage>
        <taxon>Bacteria</taxon>
        <taxon>Bacillati</taxon>
        <taxon>Bacillota</taxon>
        <taxon>Bacilli</taxon>
        <taxon>Lactobacillales</taxon>
        <taxon>Lactobacillaceae</taxon>
        <taxon>Periweissella</taxon>
    </lineage>
</organism>
<keyword evidence="1" id="KW-0812">Transmembrane</keyword>
<evidence type="ECO:0000313" key="3">
    <source>
        <dbReference type="Proteomes" id="UP000789707"/>
    </source>
</evidence>
<dbReference type="EMBL" id="CAKKNS010000001">
    <property type="protein sequence ID" value="CAH0415829.1"/>
    <property type="molecule type" value="Genomic_DNA"/>
</dbReference>
<keyword evidence="1" id="KW-1133">Transmembrane helix</keyword>